<comment type="caution">
    <text evidence="5">The sequence shown here is derived from an EMBL/GenBank/DDBJ whole genome shotgun (WGS) entry which is preliminary data.</text>
</comment>
<evidence type="ECO:0000256" key="3">
    <source>
        <dbReference type="SAM" id="SignalP"/>
    </source>
</evidence>
<keyword evidence="1" id="KW-0479">Metal-binding</keyword>
<dbReference type="Proteomes" id="UP000295636">
    <property type="component" value="Unassembled WGS sequence"/>
</dbReference>
<dbReference type="PANTHER" id="PTHR10587">
    <property type="entry name" value="GLYCOSYL TRANSFERASE-RELATED"/>
    <property type="match status" value="1"/>
</dbReference>
<evidence type="ECO:0000256" key="1">
    <source>
        <dbReference type="ARBA" id="ARBA00022723"/>
    </source>
</evidence>
<dbReference type="InterPro" id="IPR050248">
    <property type="entry name" value="Polysacc_deacetylase_ArnD"/>
</dbReference>
<feature type="domain" description="NodB homology" evidence="4">
    <location>
        <begin position="54"/>
        <end position="237"/>
    </location>
</feature>
<dbReference type="SUPFAM" id="SSF88713">
    <property type="entry name" value="Glycoside hydrolase/deacetylase"/>
    <property type="match status" value="1"/>
</dbReference>
<dbReference type="GO" id="GO:0005975">
    <property type="term" value="P:carbohydrate metabolic process"/>
    <property type="evidence" value="ECO:0007669"/>
    <property type="project" value="InterPro"/>
</dbReference>
<proteinExistence type="predicted"/>
<feature type="chain" id="PRO_5038908862" evidence="3">
    <location>
        <begin position="22"/>
        <end position="255"/>
    </location>
</feature>
<dbReference type="GO" id="GO:0046872">
    <property type="term" value="F:metal ion binding"/>
    <property type="evidence" value="ECO:0007669"/>
    <property type="project" value="UniProtKB-KW"/>
</dbReference>
<dbReference type="CDD" id="cd10917">
    <property type="entry name" value="CE4_NodB_like_6s_7s"/>
    <property type="match status" value="1"/>
</dbReference>
<evidence type="ECO:0000259" key="4">
    <source>
        <dbReference type="PROSITE" id="PS51677"/>
    </source>
</evidence>
<dbReference type="OrthoDB" id="2649545at2"/>
<dbReference type="EMBL" id="SMRT01000014">
    <property type="protein sequence ID" value="TDF94204.1"/>
    <property type="molecule type" value="Genomic_DNA"/>
</dbReference>
<feature type="signal peptide" evidence="3">
    <location>
        <begin position="1"/>
        <end position="21"/>
    </location>
</feature>
<dbReference type="Pfam" id="PF01522">
    <property type="entry name" value="Polysacc_deac_1"/>
    <property type="match status" value="1"/>
</dbReference>
<dbReference type="InterPro" id="IPR011330">
    <property type="entry name" value="Glyco_hydro/deAcase_b/a-brl"/>
</dbReference>
<protein>
    <submittedName>
        <fullName evidence="5">Polysaccharide deacetylase family protein</fullName>
    </submittedName>
</protein>
<dbReference type="PANTHER" id="PTHR10587:SF133">
    <property type="entry name" value="CHITIN DEACETYLASE 1-RELATED"/>
    <property type="match status" value="1"/>
</dbReference>
<keyword evidence="3" id="KW-0732">Signal</keyword>
<evidence type="ECO:0000256" key="2">
    <source>
        <dbReference type="ARBA" id="ARBA00022801"/>
    </source>
</evidence>
<dbReference type="Gene3D" id="3.20.20.370">
    <property type="entry name" value="Glycoside hydrolase/deacetylase"/>
    <property type="match status" value="1"/>
</dbReference>
<dbReference type="InterPro" id="IPR002509">
    <property type="entry name" value="NODB_dom"/>
</dbReference>
<reference evidence="5 6" key="1">
    <citation type="submission" date="2019-03" db="EMBL/GenBank/DDBJ databases">
        <title>This is whole genome sequence of Paenibacillus sp MS74 strain.</title>
        <authorList>
            <person name="Trinh H.N."/>
        </authorList>
    </citation>
    <scope>NUCLEOTIDE SEQUENCE [LARGE SCALE GENOMIC DNA]</scope>
    <source>
        <strain evidence="5 6">MS74</strain>
    </source>
</reference>
<dbReference type="PROSITE" id="PS51677">
    <property type="entry name" value="NODB"/>
    <property type="match status" value="1"/>
</dbReference>
<keyword evidence="2" id="KW-0378">Hydrolase</keyword>
<evidence type="ECO:0000313" key="6">
    <source>
        <dbReference type="Proteomes" id="UP000295636"/>
    </source>
</evidence>
<gene>
    <name evidence="5" type="ORF">E1757_24795</name>
</gene>
<keyword evidence="6" id="KW-1185">Reference proteome</keyword>
<dbReference type="GO" id="GO:0016810">
    <property type="term" value="F:hydrolase activity, acting on carbon-nitrogen (but not peptide) bonds"/>
    <property type="evidence" value="ECO:0007669"/>
    <property type="project" value="InterPro"/>
</dbReference>
<organism evidence="5 6">
    <name type="scientific">Paenibacillus piri</name>
    <dbReference type="NCBI Taxonomy" id="2547395"/>
    <lineage>
        <taxon>Bacteria</taxon>
        <taxon>Bacillati</taxon>
        <taxon>Bacillota</taxon>
        <taxon>Bacilli</taxon>
        <taxon>Bacillales</taxon>
        <taxon>Paenibacillaceae</taxon>
        <taxon>Paenibacillus</taxon>
    </lineage>
</organism>
<name>A0A4V2ZSR8_9BACL</name>
<sequence length="255" mass="29084">MKKAILTVCCLFLCLSGELRAGAGVRADADAPKKGRFYYEKRGEVVWEVPTDEKVIALTFDDGPDPEDTPKILELLKQYEAKATFFIVGKKAEAYPEILGREDAEGHELANHTYHHIYFNRSFSEKTITDEISRAEEVIYKRSGQKPRLFRPPGGFYNDALVRVAKNSGYKVVMWSWHINTMDWNTPGVDKIAKTVLNNARNGDIVLLHDWVEGKSQTVEALKQILPELKNRGYRFVTISELLTYSRLSPVRLMD</sequence>
<dbReference type="GO" id="GO:0016020">
    <property type="term" value="C:membrane"/>
    <property type="evidence" value="ECO:0007669"/>
    <property type="project" value="TreeGrafter"/>
</dbReference>
<evidence type="ECO:0000313" key="5">
    <source>
        <dbReference type="EMBL" id="TDF94204.1"/>
    </source>
</evidence>
<accession>A0A4V2ZSR8</accession>
<dbReference type="AlphaFoldDB" id="A0A4V2ZSR8"/>